<evidence type="ECO:0000313" key="1">
    <source>
        <dbReference type="EMBL" id="CAA6798772.1"/>
    </source>
</evidence>
<protein>
    <submittedName>
        <fullName evidence="1">Transcription termination factor Rho</fullName>
    </submittedName>
</protein>
<dbReference type="GO" id="GO:0008186">
    <property type="term" value="F:ATP-dependent activity, acting on RNA"/>
    <property type="evidence" value="ECO:0007669"/>
    <property type="project" value="InterPro"/>
</dbReference>
<dbReference type="PANTHER" id="PTHR46425:SF1">
    <property type="entry name" value="TRANSCRIPTION TERMINATION FACTOR RHO"/>
    <property type="match status" value="1"/>
</dbReference>
<dbReference type="EMBL" id="CACVAR010000017">
    <property type="protein sequence ID" value="CAA6798772.1"/>
    <property type="molecule type" value="Genomic_DNA"/>
</dbReference>
<accession>A0A6S6S0H5</accession>
<dbReference type="EMBL" id="CACVAS010000060">
    <property type="protein sequence ID" value="CAA6813724.1"/>
    <property type="molecule type" value="Genomic_DNA"/>
</dbReference>
<dbReference type="PANTHER" id="PTHR46425">
    <property type="entry name" value="TRANSCRIPTION TERMINATION FACTOR RHO"/>
    <property type="match status" value="1"/>
</dbReference>
<organism evidence="1">
    <name type="scientific">uncultured Sulfurovum sp</name>
    <dbReference type="NCBI Taxonomy" id="269237"/>
    <lineage>
        <taxon>Bacteria</taxon>
        <taxon>Pseudomonadati</taxon>
        <taxon>Campylobacterota</taxon>
        <taxon>Epsilonproteobacteria</taxon>
        <taxon>Campylobacterales</taxon>
        <taxon>Sulfurovaceae</taxon>
        <taxon>Sulfurovum</taxon>
        <taxon>environmental samples</taxon>
    </lineage>
</organism>
<proteinExistence type="predicted"/>
<dbReference type="InterPro" id="IPR027417">
    <property type="entry name" value="P-loop_NTPase"/>
</dbReference>
<dbReference type="AlphaFoldDB" id="A0A6S6S0H5"/>
<reference evidence="1" key="1">
    <citation type="submission" date="2020-01" db="EMBL/GenBank/DDBJ databases">
        <authorList>
            <person name="Meier V. D."/>
            <person name="Meier V D."/>
        </authorList>
    </citation>
    <scope>NUCLEOTIDE SEQUENCE</scope>
    <source>
        <strain evidence="2">HLG_WM_MAG_01</strain>
        <strain evidence="1">HLG_WM_MAG_03</strain>
    </source>
</reference>
<dbReference type="GO" id="GO:0006353">
    <property type="term" value="P:DNA-templated transcription termination"/>
    <property type="evidence" value="ECO:0007669"/>
    <property type="project" value="InterPro"/>
</dbReference>
<dbReference type="Gene3D" id="3.40.50.300">
    <property type="entry name" value="P-loop containing nucleotide triphosphate hydrolases"/>
    <property type="match status" value="1"/>
</dbReference>
<sequence length="65" mass="7518">MYPAIDVTKSGTRKEELMVSAEDLQKVWAIRNAMQNMEDVEGLKFLFSKMNKTKNNAEFLAMMNE</sequence>
<gene>
    <name evidence="1" type="ORF">HELGO_WM28291</name>
    <name evidence="2" type="ORF">HELGO_WM90747</name>
</gene>
<dbReference type="GO" id="GO:0005524">
    <property type="term" value="F:ATP binding"/>
    <property type="evidence" value="ECO:0007669"/>
    <property type="project" value="InterPro"/>
</dbReference>
<dbReference type="GO" id="GO:0003723">
    <property type="term" value="F:RNA binding"/>
    <property type="evidence" value="ECO:0007669"/>
    <property type="project" value="InterPro"/>
</dbReference>
<dbReference type="InterPro" id="IPR004665">
    <property type="entry name" value="Term_rho"/>
</dbReference>
<evidence type="ECO:0000313" key="2">
    <source>
        <dbReference type="EMBL" id="CAA6813724.1"/>
    </source>
</evidence>
<name>A0A6S6S0H5_9BACT</name>